<protein>
    <submittedName>
        <fullName evidence="1">Uncharacterized protein</fullName>
    </submittedName>
</protein>
<gene>
    <name evidence="1" type="ORF">AYJ70_28560</name>
</gene>
<reference evidence="2" key="1">
    <citation type="submission" date="2016-02" db="EMBL/GenBank/DDBJ databases">
        <title>Dietzia cinnamea strain CD11_5 genome sequencing and assembly.</title>
        <authorList>
            <person name="Kaur G."/>
            <person name="Nair G.R."/>
            <person name="Mayilraj S."/>
        </authorList>
    </citation>
    <scope>NUCLEOTIDE SEQUENCE [LARGE SCALE GENOMIC DNA]</scope>
    <source>
        <strain evidence="2">CD10_2</strain>
    </source>
</reference>
<accession>A0AAP7FIT4</accession>
<proteinExistence type="predicted"/>
<sequence length="101" mass="11389">MTDNSLVQLSLQTQKQRVQNEQLILQNQQLLNDISKQYESVKTLLKSVSKKHLALLDLEKTIRKHKNSTAQNAAISSQSVKIVLAISLISLATHLLIITMR</sequence>
<dbReference type="EMBL" id="LSTU01000057">
    <property type="protein sequence ID" value="OAH45974.1"/>
    <property type="molecule type" value="Genomic_DNA"/>
</dbReference>
<organism evidence="1 2">
    <name type="scientific">Pseudomonas monteilii</name>
    <dbReference type="NCBI Taxonomy" id="76759"/>
    <lineage>
        <taxon>Bacteria</taxon>
        <taxon>Pseudomonadati</taxon>
        <taxon>Pseudomonadota</taxon>
        <taxon>Gammaproteobacteria</taxon>
        <taxon>Pseudomonadales</taxon>
        <taxon>Pseudomonadaceae</taxon>
        <taxon>Pseudomonas</taxon>
    </lineage>
</organism>
<dbReference type="Proteomes" id="UP000077242">
    <property type="component" value="Unassembled WGS sequence"/>
</dbReference>
<evidence type="ECO:0000313" key="2">
    <source>
        <dbReference type="Proteomes" id="UP000077242"/>
    </source>
</evidence>
<name>A0AAP7FIT4_9PSED</name>
<comment type="caution">
    <text evidence="1">The sequence shown here is derived from an EMBL/GenBank/DDBJ whole genome shotgun (WGS) entry which is preliminary data.</text>
</comment>
<dbReference type="AlphaFoldDB" id="A0AAP7FIT4"/>
<evidence type="ECO:0000313" key="1">
    <source>
        <dbReference type="EMBL" id="OAH45974.1"/>
    </source>
</evidence>